<evidence type="ECO:0000313" key="1">
    <source>
        <dbReference type="EMBL" id="OMD35133.1"/>
    </source>
</evidence>
<sequence length="195" mass="22623">MLTKNVYSTMIGKQFSQPSFKLLCALIDQRIEYGLPSFMLRKRLLEEIEDFNKKATAVLEEQHKVEDKVRRDMLAFPFHTELTYKLSLVLNCGTVCKLDLKYNNISFTDPEGNSGLTPIVYVSQWQKNKYIRMIKPREVIEGIEHLYTVHSTHIPVITKENVSQCDNKAVLELLLTLTETEKSLLQEKKCPKLRS</sequence>
<dbReference type="EMBL" id="MPVP01000042">
    <property type="protein sequence ID" value="OMD35133.1"/>
    <property type="molecule type" value="Genomic_DNA"/>
</dbReference>
<proteinExistence type="predicted"/>
<keyword evidence="2" id="KW-1185">Reference proteome</keyword>
<accession>A0ABX3GU73</accession>
<organism evidence="1 2">
    <name type="scientific">Paenibacillus odorifer</name>
    <dbReference type="NCBI Taxonomy" id="189426"/>
    <lineage>
        <taxon>Bacteria</taxon>
        <taxon>Bacillati</taxon>
        <taxon>Bacillota</taxon>
        <taxon>Bacilli</taxon>
        <taxon>Bacillales</taxon>
        <taxon>Paenibacillaceae</taxon>
        <taxon>Paenibacillus</taxon>
    </lineage>
</organism>
<name>A0ABX3GU73_9BACL</name>
<gene>
    <name evidence="1" type="ORF">BSO21_09640</name>
</gene>
<reference evidence="1 2" key="1">
    <citation type="submission" date="2016-11" db="EMBL/GenBank/DDBJ databases">
        <title>Paenibacillus species isolates.</title>
        <authorList>
            <person name="Beno S.M."/>
        </authorList>
    </citation>
    <scope>NUCLEOTIDE SEQUENCE [LARGE SCALE GENOMIC DNA]</scope>
    <source>
        <strain evidence="1 2">FSL H7-0433</strain>
    </source>
</reference>
<evidence type="ECO:0000313" key="2">
    <source>
        <dbReference type="Proteomes" id="UP000187158"/>
    </source>
</evidence>
<comment type="caution">
    <text evidence="1">The sequence shown here is derived from an EMBL/GenBank/DDBJ whole genome shotgun (WGS) entry which is preliminary data.</text>
</comment>
<dbReference type="Proteomes" id="UP000187158">
    <property type="component" value="Unassembled WGS sequence"/>
</dbReference>
<protein>
    <submittedName>
        <fullName evidence="1">Uncharacterized protein</fullName>
    </submittedName>
</protein>